<dbReference type="EMBL" id="CAJOBH010006838">
    <property type="protein sequence ID" value="CAF4067776.1"/>
    <property type="molecule type" value="Genomic_DNA"/>
</dbReference>
<comment type="caution">
    <text evidence="1">The sequence shown here is derived from an EMBL/GenBank/DDBJ whole genome shotgun (WGS) entry which is preliminary data.</text>
</comment>
<name>A0A815AZ94_9BILA</name>
<organism evidence="1 3">
    <name type="scientific">Rotaria magnacalcarata</name>
    <dbReference type="NCBI Taxonomy" id="392030"/>
    <lineage>
        <taxon>Eukaryota</taxon>
        <taxon>Metazoa</taxon>
        <taxon>Spiralia</taxon>
        <taxon>Gnathifera</taxon>
        <taxon>Rotifera</taxon>
        <taxon>Eurotatoria</taxon>
        <taxon>Bdelloidea</taxon>
        <taxon>Philodinida</taxon>
        <taxon>Philodinidae</taxon>
        <taxon>Rotaria</taxon>
    </lineage>
</organism>
<evidence type="ECO:0000313" key="1">
    <source>
        <dbReference type="EMBL" id="CAF1260885.1"/>
    </source>
</evidence>
<dbReference type="SUPFAM" id="SSF56784">
    <property type="entry name" value="HAD-like"/>
    <property type="match status" value="1"/>
</dbReference>
<dbReference type="Proteomes" id="UP000663855">
    <property type="component" value="Unassembled WGS sequence"/>
</dbReference>
<dbReference type="InterPro" id="IPR023214">
    <property type="entry name" value="HAD_sf"/>
</dbReference>
<dbReference type="Pfam" id="PF00702">
    <property type="entry name" value="Hydrolase"/>
    <property type="match status" value="1"/>
</dbReference>
<dbReference type="Proteomes" id="UP000681967">
    <property type="component" value="Unassembled WGS sequence"/>
</dbReference>
<dbReference type="EMBL" id="CAJNOV010006808">
    <property type="protein sequence ID" value="CAF1260885.1"/>
    <property type="molecule type" value="Genomic_DNA"/>
</dbReference>
<reference evidence="1" key="1">
    <citation type="submission" date="2021-02" db="EMBL/GenBank/DDBJ databases">
        <authorList>
            <person name="Nowell W R."/>
        </authorList>
    </citation>
    <scope>NUCLEOTIDE SEQUENCE</scope>
</reference>
<evidence type="ECO:0000313" key="3">
    <source>
        <dbReference type="Proteomes" id="UP000663855"/>
    </source>
</evidence>
<dbReference type="AlphaFoldDB" id="A0A815AZ94"/>
<protein>
    <submittedName>
        <fullName evidence="1">Uncharacterized protein</fullName>
    </submittedName>
</protein>
<gene>
    <name evidence="2" type="ORF">BYL167_LOCUS17337</name>
    <name evidence="1" type="ORF">CJN711_LOCUS14978</name>
</gene>
<dbReference type="Gene3D" id="3.40.50.1000">
    <property type="entry name" value="HAD superfamily/HAD-like"/>
    <property type="match status" value="1"/>
</dbReference>
<evidence type="ECO:0000313" key="2">
    <source>
        <dbReference type="EMBL" id="CAF4067776.1"/>
    </source>
</evidence>
<dbReference type="InterPro" id="IPR036412">
    <property type="entry name" value="HAD-like_sf"/>
</dbReference>
<proteinExistence type="predicted"/>
<sequence length="225" mass="25924">MLCCKTNQKPIIALDCDGVLLDSHATFAQIYEKVFGKQLTVVSPKSYHASTVYDVTFTAEEKNRFYEVWDAEGWRTMPMIDGALQACNLLHEAGYELVCVTAMPACFTEHRLENFRSHGFPIDRVISTGYDQENPKNNPKRNTIEAMHPVAFVDDLRRNFKDIQGVHTKFVFIDKECHDDPNQYDNIYYDVKYPSLLAFVNDFLQEEHGQQINWAQRPESLLSSS</sequence>
<accession>A0A815AZ94</accession>